<feature type="signal peptide" evidence="1">
    <location>
        <begin position="1"/>
        <end position="19"/>
    </location>
</feature>
<evidence type="ECO:0000313" key="4">
    <source>
        <dbReference type="Proteomes" id="UP000474565"/>
    </source>
</evidence>
<dbReference type="PANTHER" id="PTHR19328">
    <property type="entry name" value="HEDGEHOG-INTERACTING PROTEIN"/>
    <property type="match status" value="1"/>
</dbReference>
<dbReference type="SUPFAM" id="SSF50952">
    <property type="entry name" value="Soluble quinoprotein glucose dehydrogenase"/>
    <property type="match status" value="1"/>
</dbReference>
<dbReference type="AlphaFoldDB" id="A0A6L8MMU2"/>
<dbReference type="Pfam" id="PF07995">
    <property type="entry name" value="GSDH"/>
    <property type="match status" value="1"/>
</dbReference>
<sequence>MSKRWLALALAVAALRTPAADTCGGFPRLDVSTPRGMCAAVLADGFKFPRGIQPLPNGDLVVVDMRNWEPNRGSVWRLKLVDGRYQRDQLLNRLDRPNGIVLGPDGMLYVGLVHRVIRFHPDHPDKVEDVIGDLPGVGRHLLTTMRFDARGDLFVNVGSASDHCEGKDGKAPAPTQPCAEAEGPQALGVIRQYKMVQGKAVGWENYATGLRNSQAMAIHPVSGALWQADNARDFIQAAMPGLANDNELPHDELNLIQRGANYGWPYCYDDNRASPEYPHANCKPYALPKRLLPAHAAPLGMTFYTGDKFSAYKHSLIIGFHGYREHGHRLVAILPDRNGAPLGKMYELIGDWGPKDKQAMGAPVDVKQGADGYIYLVEDRTGRVVRLQADK</sequence>
<evidence type="ECO:0000313" key="3">
    <source>
        <dbReference type="EMBL" id="MYM83232.1"/>
    </source>
</evidence>
<protein>
    <submittedName>
        <fullName evidence="3">Glucose dehydrogenase</fullName>
    </submittedName>
</protein>
<evidence type="ECO:0000256" key="1">
    <source>
        <dbReference type="SAM" id="SignalP"/>
    </source>
</evidence>
<dbReference type="InterPro" id="IPR011042">
    <property type="entry name" value="6-blade_b-propeller_TolB-like"/>
</dbReference>
<dbReference type="PANTHER" id="PTHR19328:SF53">
    <property type="entry name" value="MEMBRANE PROTEIN"/>
    <property type="match status" value="1"/>
</dbReference>
<reference evidence="3 4" key="1">
    <citation type="submission" date="2019-12" db="EMBL/GenBank/DDBJ databases">
        <title>Novel species isolated from a subtropical stream in China.</title>
        <authorList>
            <person name="Lu H."/>
        </authorList>
    </citation>
    <scope>NUCLEOTIDE SEQUENCE [LARGE SCALE GENOMIC DNA]</scope>
    <source>
        <strain evidence="3 4">FT50W</strain>
    </source>
</reference>
<name>A0A6L8MMU2_9BURK</name>
<feature type="domain" description="Glucose/Sorbosone dehydrogenase" evidence="2">
    <location>
        <begin position="135"/>
        <end position="386"/>
    </location>
</feature>
<dbReference type="EMBL" id="WWCP01000017">
    <property type="protein sequence ID" value="MYM83232.1"/>
    <property type="molecule type" value="Genomic_DNA"/>
</dbReference>
<accession>A0A6L8MMU2</accession>
<dbReference type="RefSeq" id="WP_161020036.1">
    <property type="nucleotide sequence ID" value="NZ_WWCP01000017.1"/>
</dbReference>
<dbReference type="Proteomes" id="UP000474565">
    <property type="component" value="Unassembled WGS sequence"/>
</dbReference>
<feature type="chain" id="PRO_5026877669" evidence="1">
    <location>
        <begin position="20"/>
        <end position="391"/>
    </location>
</feature>
<dbReference type="Gene3D" id="2.120.10.30">
    <property type="entry name" value="TolB, C-terminal domain"/>
    <property type="match status" value="1"/>
</dbReference>
<dbReference type="InterPro" id="IPR012938">
    <property type="entry name" value="Glc/Sorbosone_DH"/>
</dbReference>
<comment type="caution">
    <text evidence="3">The sequence shown here is derived from an EMBL/GenBank/DDBJ whole genome shotgun (WGS) entry which is preliminary data.</text>
</comment>
<evidence type="ECO:0000259" key="2">
    <source>
        <dbReference type="Pfam" id="PF07995"/>
    </source>
</evidence>
<dbReference type="InterPro" id="IPR011041">
    <property type="entry name" value="Quinoprot_gluc/sorb_DH_b-prop"/>
</dbReference>
<organism evidence="3 4">
    <name type="scientific">Duganella lactea</name>
    <dbReference type="NCBI Taxonomy" id="2692173"/>
    <lineage>
        <taxon>Bacteria</taxon>
        <taxon>Pseudomonadati</taxon>
        <taxon>Pseudomonadota</taxon>
        <taxon>Betaproteobacteria</taxon>
        <taxon>Burkholderiales</taxon>
        <taxon>Oxalobacteraceae</taxon>
        <taxon>Telluria group</taxon>
        <taxon>Duganella</taxon>
    </lineage>
</organism>
<proteinExistence type="predicted"/>
<gene>
    <name evidence="3" type="ORF">GTP44_14860</name>
</gene>
<keyword evidence="1" id="KW-0732">Signal</keyword>